<sequence length="112" mass="12996">WIWQCHECQRIYSIGATRRCLEDGHYFCCGTTTKNWRKSLNPKKATKQRHRLYANEFDYAGWGSVVVDIGCREKASRGFLVSQQRNQLTFTIQASHSISSHIRSPRKGTECI</sequence>
<feature type="non-terminal residue" evidence="1">
    <location>
        <position position="1"/>
    </location>
</feature>
<reference evidence="1" key="1">
    <citation type="journal article" date="2020" name="Stud. Mycol.">
        <title>101 Dothideomycetes genomes: a test case for predicting lifestyles and emergence of pathogens.</title>
        <authorList>
            <person name="Haridas S."/>
            <person name="Albert R."/>
            <person name="Binder M."/>
            <person name="Bloem J."/>
            <person name="Labutti K."/>
            <person name="Salamov A."/>
            <person name="Andreopoulos B."/>
            <person name="Baker S."/>
            <person name="Barry K."/>
            <person name="Bills G."/>
            <person name="Bluhm B."/>
            <person name="Cannon C."/>
            <person name="Castanera R."/>
            <person name="Culley D."/>
            <person name="Daum C."/>
            <person name="Ezra D."/>
            <person name="Gonzalez J."/>
            <person name="Henrissat B."/>
            <person name="Kuo A."/>
            <person name="Liang C."/>
            <person name="Lipzen A."/>
            <person name="Lutzoni F."/>
            <person name="Magnuson J."/>
            <person name="Mondo S."/>
            <person name="Nolan M."/>
            <person name="Ohm R."/>
            <person name="Pangilinan J."/>
            <person name="Park H.-J."/>
            <person name="Ramirez L."/>
            <person name="Alfaro M."/>
            <person name="Sun H."/>
            <person name="Tritt A."/>
            <person name="Yoshinaga Y."/>
            <person name="Zwiers L.-H."/>
            <person name="Turgeon B."/>
            <person name="Goodwin S."/>
            <person name="Spatafora J."/>
            <person name="Crous P."/>
            <person name="Grigoriev I."/>
        </authorList>
    </citation>
    <scope>NUCLEOTIDE SEQUENCE</scope>
    <source>
        <strain evidence="1">CBS 123094</strain>
    </source>
</reference>
<dbReference type="AlphaFoldDB" id="A0A6A5VVL6"/>
<dbReference type="Proteomes" id="UP000799779">
    <property type="component" value="Unassembled WGS sequence"/>
</dbReference>
<organism evidence="1 2">
    <name type="scientific">Amniculicola lignicola CBS 123094</name>
    <dbReference type="NCBI Taxonomy" id="1392246"/>
    <lineage>
        <taxon>Eukaryota</taxon>
        <taxon>Fungi</taxon>
        <taxon>Dikarya</taxon>
        <taxon>Ascomycota</taxon>
        <taxon>Pezizomycotina</taxon>
        <taxon>Dothideomycetes</taxon>
        <taxon>Pleosporomycetidae</taxon>
        <taxon>Pleosporales</taxon>
        <taxon>Amniculicolaceae</taxon>
        <taxon>Amniculicola</taxon>
    </lineage>
</organism>
<proteinExistence type="predicted"/>
<evidence type="ECO:0000313" key="2">
    <source>
        <dbReference type="Proteomes" id="UP000799779"/>
    </source>
</evidence>
<name>A0A6A5VVL6_9PLEO</name>
<evidence type="ECO:0000313" key="1">
    <source>
        <dbReference type="EMBL" id="KAF1992907.1"/>
    </source>
</evidence>
<dbReference type="EMBL" id="ML977756">
    <property type="protein sequence ID" value="KAF1992907.1"/>
    <property type="molecule type" value="Genomic_DNA"/>
</dbReference>
<protein>
    <submittedName>
        <fullName evidence="1">Uncharacterized protein</fullName>
    </submittedName>
</protein>
<keyword evidence="2" id="KW-1185">Reference proteome</keyword>
<accession>A0A6A5VVL6</accession>
<gene>
    <name evidence="1" type="ORF">P154DRAFT_451593</name>
</gene>
<dbReference type="OrthoDB" id="5396104at2759"/>